<evidence type="ECO:0000256" key="3">
    <source>
        <dbReference type="ARBA" id="ARBA00022475"/>
    </source>
</evidence>
<comment type="subcellular location">
    <subcellularLocation>
        <location evidence="1">Cell membrane</location>
        <topology evidence="1">Multi-pass membrane protein</topology>
    </subcellularLocation>
</comment>
<dbReference type="RefSeq" id="WP_162368741.1">
    <property type="nucleotide sequence ID" value="NZ_WUBS01000030.1"/>
</dbReference>
<feature type="transmembrane region" description="Helical" evidence="7">
    <location>
        <begin position="7"/>
        <end position="26"/>
    </location>
</feature>
<evidence type="ECO:0000256" key="7">
    <source>
        <dbReference type="SAM" id="Phobius"/>
    </source>
</evidence>
<evidence type="ECO:0000256" key="1">
    <source>
        <dbReference type="ARBA" id="ARBA00004651"/>
    </source>
</evidence>
<dbReference type="AlphaFoldDB" id="A0A845SSI6"/>
<dbReference type="InterPro" id="IPR001123">
    <property type="entry name" value="LeuE-type"/>
</dbReference>
<dbReference type="GO" id="GO:0042970">
    <property type="term" value="F:homoserine transmembrane transporter activity"/>
    <property type="evidence" value="ECO:0007669"/>
    <property type="project" value="TreeGrafter"/>
</dbReference>
<accession>A0A845SSI6</accession>
<dbReference type="Pfam" id="PF01810">
    <property type="entry name" value="LysE"/>
    <property type="match status" value="1"/>
</dbReference>
<evidence type="ECO:0000256" key="4">
    <source>
        <dbReference type="ARBA" id="ARBA00022692"/>
    </source>
</evidence>
<protein>
    <submittedName>
        <fullName evidence="8">LysE family transporter</fullName>
    </submittedName>
</protein>
<sequence>MQISTEFLITSFIVVISPGTGAIYTIATGLSKGVKVSFIAAVGCTLGIIPHMVAVVTGLATIFHTSAVAFEFIKFLGIIWLLYMAWGIQRQSGPLQVENAGEIRAPLKIVAHAILINLLNPKLSLFFLAFLPQFIRADTAFPAHEMLMLSGVFMLMTLLVFTCYGAFSAFMRGHILSRPRVLKGLRACIAVGFIGLAIKLILTRRE</sequence>
<dbReference type="PIRSF" id="PIRSF006324">
    <property type="entry name" value="LeuE"/>
    <property type="match status" value="1"/>
</dbReference>
<comment type="caution">
    <text evidence="8">The sequence shown here is derived from an EMBL/GenBank/DDBJ whole genome shotgun (WGS) entry which is preliminary data.</text>
</comment>
<dbReference type="EMBL" id="WUBS01000030">
    <property type="protein sequence ID" value="NDL66037.1"/>
    <property type="molecule type" value="Genomic_DNA"/>
</dbReference>
<feature type="transmembrane region" description="Helical" evidence="7">
    <location>
        <begin position="72"/>
        <end position="89"/>
    </location>
</feature>
<reference evidence="8 9" key="2">
    <citation type="submission" date="2020-02" db="EMBL/GenBank/DDBJ databases">
        <title>The new genus of Enterobacteriales.</title>
        <authorList>
            <person name="Kim I.S."/>
        </authorList>
    </citation>
    <scope>NUCLEOTIDE SEQUENCE [LARGE SCALE GENOMIC DNA]</scope>
    <source>
        <strain evidence="8 9">SAP-6</strain>
    </source>
</reference>
<name>A0A845SSI6_9GAMM</name>
<evidence type="ECO:0000256" key="2">
    <source>
        <dbReference type="ARBA" id="ARBA00007928"/>
    </source>
</evidence>
<dbReference type="PANTHER" id="PTHR30086">
    <property type="entry name" value="ARGININE EXPORTER PROTEIN ARGO"/>
    <property type="match status" value="1"/>
</dbReference>
<evidence type="ECO:0000313" key="8">
    <source>
        <dbReference type="EMBL" id="NDL66037.1"/>
    </source>
</evidence>
<reference evidence="8 9" key="1">
    <citation type="submission" date="2019-12" db="EMBL/GenBank/DDBJ databases">
        <authorList>
            <person name="Lee S.D."/>
        </authorList>
    </citation>
    <scope>NUCLEOTIDE SEQUENCE [LARGE SCALE GENOMIC DNA]</scope>
    <source>
        <strain evidence="8 9">SAP-6</strain>
    </source>
</reference>
<dbReference type="PANTHER" id="PTHR30086:SF14">
    <property type="entry name" value="HOMOSERINE_HOMOSERINE LACTONE EFFLUX PROTEIN"/>
    <property type="match status" value="1"/>
</dbReference>
<proteinExistence type="inferred from homology"/>
<evidence type="ECO:0000256" key="5">
    <source>
        <dbReference type="ARBA" id="ARBA00022989"/>
    </source>
</evidence>
<feature type="transmembrane region" description="Helical" evidence="7">
    <location>
        <begin position="38"/>
        <end position="60"/>
    </location>
</feature>
<keyword evidence="6 7" id="KW-0472">Membrane</keyword>
<feature type="transmembrane region" description="Helical" evidence="7">
    <location>
        <begin position="109"/>
        <end position="131"/>
    </location>
</feature>
<feature type="transmembrane region" description="Helical" evidence="7">
    <location>
        <begin position="152"/>
        <end position="172"/>
    </location>
</feature>
<gene>
    <name evidence="8" type="ORF">GRH90_25260</name>
</gene>
<evidence type="ECO:0000256" key="6">
    <source>
        <dbReference type="ARBA" id="ARBA00023136"/>
    </source>
</evidence>
<comment type="similarity">
    <text evidence="2">Belongs to the Rht family.</text>
</comment>
<keyword evidence="4 7" id="KW-0812">Transmembrane</keyword>
<keyword evidence="3" id="KW-1003">Cell membrane</keyword>
<organism evidence="8 9">
    <name type="scientific">Acerihabitans arboris</name>
    <dbReference type="NCBI Taxonomy" id="2691583"/>
    <lineage>
        <taxon>Bacteria</taxon>
        <taxon>Pseudomonadati</taxon>
        <taxon>Pseudomonadota</taxon>
        <taxon>Gammaproteobacteria</taxon>
        <taxon>Enterobacterales</taxon>
        <taxon>Pectobacteriaceae</taxon>
        <taxon>Acerihabitans</taxon>
    </lineage>
</organism>
<evidence type="ECO:0000313" key="9">
    <source>
        <dbReference type="Proteomes" id="UP000461443"/>
    </source>
</evidence>
<feature type="transmembrane region" description="Helical" evidence="7">
    <location>
        <begin position="184"/>
        <end position="202"/>
    </location>
</feature>
<keyword evidence="9" id="KW-1185">Reference proteome</keyword>
<dbReference type="Proteomes" id="UP000461443">
    <property type="component" value="Unassembled WGS sequence"/>
</dbReference>
<dbReference type="GO" id="GO:0005886">
    <property type="term" value="C:plasma membrane"/>
    <property type="evidence" value="ECO:0007669"/>
    <property type="project" value="UniProtKB-SubCell"/>
</dbReference>
<keyword evidence="5 7" id="KW-1133">Transmembrane helix</keyword>